<feature type="domain" description="N6 adenine-specific DNA methyltransferase N-terminal" evidence="10">
    <location>
        <begin position="7"/>
        <end position="41"/>
    </location>
</feature>
<gene>
    <name evidence="11" type="ORF">SOCE26_068220</name>
</gene>
<dbReference type="PANTHER" id="PTHR42933:SF4">
    <property type="entry name" value="TYPE I RESTRICTION ENZYME ECOKI METHYLASE SUBUNIT"/>
    <property type="match status" value="1"/>
</dbReference>
<dbReference type="InterPro" id="IPR029063">
    <property type="entry name" value="SAM-dependent_MTases_sf"/>
</dbReference>
<dbReference type="Gene3D" id="1.20.1260.30">
    <property type="match status" value="1"/>
</dbReference>
<keyword evidence="6" id="KW-0680">Restriction system</keyword>
<dbReference type="REBASE" id="232788">
    <property type="entry name" value="M.Sce26ORF68220P"/>
</dbReference>
<dbReference type="GO" id="GO:0009007">
    <property type="term" value="F:site-specific DNA-methyltransferase (adenine-specific) activity"/>
    <property type="evidence" value="ECO:0007669"/>
    <property type="project" value="UniProtKB-EC"/>
</dbReference>
<organism evidence="11 12">
    <name type="scientific">Sorangium cellulosum</name>
    <name type="common">Polyangium cellulosum</name>
    <dbReference type="NCBI Taxonomy" id="56"/>
    <lineage>
        <taxon>Bacteria</taxon>
        <taxon>Pseudomonadati</taxon>
        <taxon>Myxococcota</taxon>
        <taxon>Polyangia</taxon>
        <taxon>Polyangiales</taxon>
        <taxon>Polyangiaceae</taxon>
        <taxon>Sorangium</taxon>
    </lineage>
</organism>
<dbReference type="OrthoDB" id="9784823at2"/>
<comment type="catalytic activity">
    <reaction evidence="7">
        <text>a 2'-deoxyadenosine in DNA + S-adenosyl-L-methionine = an N(6)-methyl-2'-deoxyadenosine in DNA + S-adenosyl-L-homocysteine + H(+)</text>
        <dbReference type="Rhea" id="RHEA:15197"/>
        <dbReference type="Rhea" id="RHEA-COMP:12418"/>
        <dbReference type="Rhea" id="RHEA-COMP:12419"/>
        <dbReference type="ChEBI" id="CHEBI:15378"/>
        <dbReference type="ChEBI" id="CHEBI:57856"/>
        <dbReference type="ChEBI" id="CHEBI:59789"/>
        <dbReference type="ChEBI" id="CHEBI:90615"/>
        <dbReference type="ChEBI" id="CHEBI:90616"/>
        <dbReference type="EC" id="2.1.1.72"/>
    </reaction>
</comment>
<evidence type="ECO:0000256" key="2">
    <source>
        <dbReference type="ARBA" id="ARBA00011900"/>
    </source>
</evidence>
<evidence type="ECO:0000259" key="9">
    <source>
        <dbReference type="Pfam" id="PF02384"/>
    </source>
</evidence>
<dbReference type="PROSITE" id="PS00092">
    <property type="entry name" value="N6_MTASE"/>
    <property type="match status" value="1"/>
</dbReference>
<dbReference type="AlphaFoldDB" id="A0A2L0F1B5"/>
<dbReference type="GO" id="GO:0009307">
    <property type="term" value="P:DNA restriction-modification system"/>
    <property type="evidence" value="ECO:0007669"/>
    <property type="project" value="UniProtKB-KW"/>
</dbReference>
<evidence type="ECO:0000256" key="1">
    <source>
        <dbReference type="ARBA" id="ARBA00006594"/>
    </source>
</evidence>
<evidence type="ECO:0000313" key="11">
    <source>
        <dbReference type="EMBL" id="AUX45340.1"/>
    </source>
</evidence>
<comment type="similarity">
    <text evidence="1">Belongs to the N(4)/N(6)-methyltransferase family.</text>
</comment>
<dbReference type="GO" id="GO:0032259">
    <property type="term" value="P:methylation"/>
    <property type="evidence" value="ECO:0007669"/>
    <property type="project" value="UniProtKB-KW"/>
</dbReference>
<name>A0A2L0F1B5_SORCE</name>
<dbReference type="EC" id="2.1.1.72" evidence="2"/>
<dbReference type="InterPro" id="IPR003356">
    <property type="entry name" value="DNA_methylase_A-5"/>
</dbReference>
<evidence type="ECO:0000256" key="8">
    <source>
        <dbReference type="SAM" id="Coils"/>
    </source>
</evidence>
<dbReference type="PRINTS" id="PR00507">
    <property type="entry name" value="N12N6MTFRASE"/>
</dbReference>
<keyword evidence="5" id="KW-0949">S-adenosyl-L-methionine</keyword>
<evidence type="ECO:0000256" key="6">
    <source>
        <dbReference type="ARBA" id="ARBA00022747"/>
    </source>
</evidence>
<dbReference type="EMBL" id="CP012673">
    <property type="protein sequence ID" value="AUX45340.1"/>
    <property type="molecule type" value="Genomic_DNA"/>
</dbReference>
<dbReference type="SUPFAM" id="SSF53335">
    <property type="entry name" value="S-adenosyl-L-methionine-dependent methyltransferases"/>
    <property type="match status" value="1"/>
</dbReference>
<dbReference type="InterPro" id="IPR038333">
    <property type="entry name" value="T1MK-like_N_sf"/>
</dbReference>
<dbReference type="Pfam" id="PF02384">
    <property type="entry name" value="N6_Mtase"/>
    <property type="match status" value="1"/>
</dbReference>
<keyword evidence="8" id="KW-0175">Coiled coil</keyword>
<evidence type="ECO:0000256" key="5">
    <source>
        <dbReference type="ARBA" id="ARBA00022691"/>
    </source>
</evidence>
<evidence type="ECO:0000313" key="12">
    <source>
        <dbReference type="Proteomes" id="UP000238348"/>
    </source>
</evidence>
<dbReference type="PANTHER" id="PTHR42933">
    <property type="entry name" value="SLR6095 PROTEIN"/>
    <property type="match status" value="1"/>
</dbReference>
<evidence type="ECO:0000256" key="4">
    <source>
        <dbReference type="ARBA" id="ARBA00022679"/>
    </source>
</evidence>
<sequence length="491" mass="53491">MTDVVGKLWGFCHTLRHDGIDYGDYIEQITYLLFLKMADERGLDLSRVERGAPGGGGEVTDCSWPALRVWTGRELLGRYAEVLRALGEASGLLGEIYAGSQPRFNSPVSLRKLIDLIDEIAWTRLGVDVKAAAYEGLLEKAAAEGKKGAGQYFTPRVVIEAIVRCMRPDPRGNPGFMLCDPACGTGGFLVAAHEWLMAEAGGALDPETAERVKRGVFFGHELVARPRRLALMNLVLHGTAPTITLGDALAAPAPDVRFDVVLTNPPFGTKGASQAPRRDDFAVATSNKQLNFLQHVVTILKPGGRAAVVLPDNCLFADQAGELFKVLTERCDLHTVLRLPRGTFTPYCPGVKANVVFFTKGRATEEVWIYDARTCVPSITKKDRPLSPAHFAGFERCYGDDPSGRSRRTAEGAGDDRFRRFSIREVEEREFKLDGFKWLKEAPLDEAGEPAEPEELAAEAIQELEEAVAGLNRVLALLERGANGAPEASGG</sequence>
<accession>A0A2L0F1B5</accession>
<dbReference type="Pfam" id="PF12161">
    <property type="entry name" value="HsdM_N"/>
    <property type="match status" value="1"/>
</dbReference>
<dbReference type="Proteomes" id="UP000238348">
    <property type="component" value="Chromosome"/>
</dbReference>
<evidence type="ECO:0000256" key="7">
    <source>
        <dbReference type="ARBA" id="ARBA00047942"/>
    </source>
</evidence>
<dbReference type="InterPro" id="IPR022749">
    <property type="entry name" value="D12N6_MeTrfase_N"/>
</dbReference>
<protein>
    <recommendedName>
        <fullName evidence="2">site-specific DNA-methyltransferase (adenine-specific)</fullName>
        <ecNumber evidence="2">2.1.1.72</ecNumber>
    </recommendedName>
</protein>
<dbReference type="GO" id="GO:0008170">
    <property type="term" value="F:N-methyltransferase activity"/>
    <property type="evidence" value="ECO:0007669"/>
    <property type="project" value="InterPro"/>
</dbReference>
<evidence type="ECO:0000259" key="10">
    <source>
        <dbReference type="Pfam" id="PF12161"/>
    </source>
</evidence>
<dbReference type="Gene3D" id="3.40.50.150">
    <property type="entry name" value="Vaccinia Virus protein VP39"/>
    <property type="match status" value="1"/>
</dbReference>
<keyword evidence="3 11" id="KW-0489">Methyltransferase</keyword>
<dbReference type="RefSeq" id="WP_104983733.1">
    <property type="nucleotide sequence ID" value="NZ_CP012673.1"/>
</dbReference>
<keyword evidence="4" id="KW-0808">Transferase</keyword>
<proteinExistence type="inferred from homology"/>
<feature type="domain" description="DNA methylase adenine-specific" evidence="9">
    <location>
        <begin position="128"/>
        <end position="435"/>
    </location>
</feature>
<dbReference type="InterPro" id="IPR051537">
    <property type="entry name" value="DNA_Adenine_Mtase"/>
</dbReference>
<dbReference type="GO" id="GO:0003677">
    <property type="term" value="F:DNA binding"/>
    <property type="evidence" value="ECO:0007669"/>
    <property type="project" value="InterPro"/>
</dbReference>
<reference evidence="11 12" key="1">
    <citation type="submission" date="2015-09" db="EMBL/GenBank/DDBJ databases">
        <title>Sorangium comparison.</title>
        <authorList>
            <person name="Zaburannyi N."/>
            <person name="Bunk B."/>
            <person name="Overmann J."/>
            <person name="Mueller R."/>
        </authorList>
    </citation>
    <scope>NUCLEOTIDE SEQUENCE [LARGE SCALE GENOMIC DNA]</scope>
    <source>
        <strain evidence="11 12">So ce26</strain>
    </source>
</reference>
<dbReference type="InterPro" id="IPR002052">
    <property type="entry name" value="DNA_methylase_N6_adenine_CS"/>
</dbReference>
<evidence type="ECO:0000256" key="3">
    <source>
        <dbReference type="ARBA" id="ARBA00022603"/>
    </source>
</evidence>
<feature type="coiled-coil region" evidence="8">
    <location>
        <begin position="454"/>
        <end position="481"/>
    </location>
</feature>